<feature type="region of interest" description="Disordered" evidence="1">
    <location>
        <begin position="194"/>
        <end position="219"/>
    </location>
</feature>
<dbReference type="Proteomes" id="UP000824070">
    <property type="component" value="Unassembled WGS sequence"/>
</dbReference>
<keyword evidence="2" id="KW-0812">Transmembrane</keyword>
<organism evidence="3 4">
    <name type="scientific">Candidatus Alloenteromonas pullicola</name>
    <dbReference type="NCBI Taxonomy" id="2840784"/>
    <lineage>
        <taxon>Bacteria</taxon>
        <taxon>Bacillati</taxon>
        <taxon>Bacillota</taxon>
        <taxon>Bacillota incertae sedis</taxon>
        <taxon>Candidatus Alloenteromonas</taxon>
    </lineage>
</organism>
<reference evidence="3" key="2">
    <citation type="journal article" date="2021" name="PeerJ">
        <title>Extensive microbial diversity within the chicken gut microbiome revealed by metagenomics and culture.</title>
        <authorList>
            <person name="Gilroy R."/>
            <person name="Ravi A."/>
            <person name="Getino M."/>
            <person name="Pursley I."/>
            <person name="Horton D.L."/>
            <person name="Alikhan N.F."/>
            <person name="Baker D."/>
            <person name="Gharbi K."/>
            <person name="Hall N."/>
            <person name="Watson M."/>
            <person name="Adriaenssens E.M."/>
            <person name="Foster-Nyarko E."/>
            <person name="Jarju S."/>
            <person name="Secka A."/>
            <person name="Antonio M."/>
            <person name="Oren A."/>
            <person name="Chaudhuri R.R."/>
            <person name="La Ragione R."/>
            <person name="Hildebrand F."/>
            <person name="Pallen M.J."/>
        </authorList>
    </citation>
    <scope>NUCLEOTIDE SEQUENCE</scope>
    <source>
        <strain evidence="3">ChiGjej1B1-22543</strain>
    </source>
</reference>
<feature type="transmembrane region" description="Helical" evidence="2">
    <location>
        <begin position="142"/>
        <end position="160"/>
    </location>
</feature>
<proteinExistence type="predicted"/>
<evidence type="ECO:0000313" key="4">
    <source>
        <dbReference type="Proteomes" id="UP000824070"/>
    </source>
</evidence>
<gene>
    <name evidence="3" type="ORF">IAC52_00085</name>
</gene>
<dbReference type="AlphaFoldDB" id="A0A9D1LMP8"/>
<reference evidence="3" key="1">
    <citation type="submission" date="2020-10" db="EMBL/GenBank/DDBJ databases">
        <authorList>
            <person name="Gilroy R."/>
        </authorList>
    </citation>
    <scope>NUCLEOTIDE SEQUENCE</scope>
    <source>
        <strain evidence="3">ChiGjej1B1-22543</strain>
    </source>
</reference>
<feature type="transmembrane region" description="Helical" evidence="2">
    <location>
        <begin position="50"/>
        <end position="70"/>
    </location>
</feature>
<keyword evidence="2" id="KW-1133">Transmembrane helix</keyword>
<feature type="transmembrane region" description="Helical" evidence="2">
    <location>
        <begin position="82"/>
        <end position="102"/>
    </location>
</feature>
<evidence type="ECO:0000256" key="1">
    <source>
        <dbReference type="SAM" id="MobiDB-lite"/>
    </source>
</evidence>
<feature type="transmembrane region" description="Helical" evidence="2">
    <location>
        <begin position="166"/>
        <end position="186"/>
    </location>
</feature>
<evidence type="ECO:0000313" key="3">
    <source>
        <dbReference type="EMBL" id="HIU44687.1"/>
    </source>
</evidence>
<keyword evidence="2" id="KW-0472">Membrane</keyword>
<name>A0A9D1LMP8_9FIRM</name>
<protein>
    <submittedName>
        <fullName evidence="3">Uncharacterized protein</fullName>
    </submittedName>
</protein>
<feature type="compositionally biased region" description="Basic and acidic residues" evidence="1">
    <location>
        <begin position="202"/>
        <end position="219"/>
    </location>
</feature>
<accession>A0A9D1LMP8</accession>
<feature type="transmembrane region" description="Helical" evidence="2">
    <location>
        <begin position="12"/>
        <end position="38"/>
    </location>
</feature>
<sequence>MGKYMPHKAFKWIVLVENIMLSAAFCFIIVGSALGLASHGSEGANYVGEILFIVMAGMGLLVVLGCFGLFPNHDGLILQSGCDYALNGLAVIIEPSAIIYAINAGDGHLGISPTLIYALIGLAAAYLFLYGIFFRRKALKRFLLFPFLLLIACFALYSFIANSLWITIGFSLSCAAALIGGCVYLLSPSPKFVNQPSGGEPHPADSPRQEPGPGEDKPL</sequence>
<comment type="caution">
    <text evidence="3">The sequence shown here is derived from an EMBL/GenBank/DDBJ whole genome shotgun (WGS) entry which is preliminary data.</text>
</comment>
<dbReference type="EMBL" id="DVMV01000002">
    <property type="protein sequence ID" value="HIU44687.1"/>
    <property type="molecule type" value="Genomic_DNA"/>
</dbReference>
<feature type="transmembrane region" description="Helical" evidence="2">
    <location>
        <begin position="114"/>
        <end position="133"/>
    </location>
</feature>
<evidence type="ECO:0000256" key="2">
    <source>
        <dbReference type="SAM" id="Phobius"/>
    </source>
</evidence>